<feature type="domain" description="HTH luxR-type" evidence="1">
    <location>
        <begin position="330"/>
        <end position="395"/>
    </location>
</feature>
<protein>
    <submittedName>
        <fullName evidence="2">Putative transcriptional regulator, LuxR family</fullName>
    </submittedName>
</protein>
<reference evidence="2" key="1">
    <citation type="submission" date="2016-09" db="EMBL/GenBank/DDBJ databases">
        <authorList>
            <person name="Capua I."/>
            <person name="De Benedictis P."/>
            <person name="Joannis T."/>
            <person name="Lombin L.H."/>
            <person name="Cattoli G."/>
        </authorList>
    </citation>
    <scope>NUCLEOTIDE SEQUENCE</scope>
    <source>
        <strain evidence="2">B9</strain>
    </source>
</reference>
<dbReference type="GO" id="GO:0003677">
    <property type="term" value="F:DNA binding"/>
    <property type="evidence" value="ECO:0007669"/>
    <property type="project" value="InterPro"/>
</dbReference>
<dbReference type="RefSeq" id="WP_340530939.1">
    <property type="nucleotide sequence ID" value="NZ_FMSH01000537.1"/>
</dbReference>
<sequence>MLMATTGHLVEPSIYALADFTVPQYGELLDAIYRGPLEEAPWSSALESVRVLLNACSATLILRPPTFDRPGSMFNMPPRDTYARKGVTYNSYYHSLDPFVDIAPGTVTTVDKFVGTEAWCQSAIYQELLKGLDMRYIIGADIQTDDGVVCRFRLCRGHDAGDFSAQDEAICLALLPHFKRAVDLYSRIDVAESERGLYEHAVDRMLIGMVVLDDQGMVLRANAAARTVLGENDGIRLRGGKLEFADHRDRSRFRERVRRSIDSISISQDDCASGPMVEAMSLARPSGKGRLEVLIRAIPMREWAEENKWCPACVVVIRDPACSAQTSVEVLRQLFDFTPTEASLALLMANGASLEAAAEALKVKTNTVRAHLRSIFQKAGVTRQAELVRTLLNSVVSLS</sequence>
<dbReference type="EMBL" id="FMSH01000537">
    <property type="protein sequence ID" value="SCV01813.1"/>
    <property type="molecule type" value="Genomic_DNA"/>
</dbReference>
<dbReference type="InterPro" id="IPR000792">
    <property type="entry name" value="Tscrpt_reg_LuxR_C"/>
</dbReference>
<accession>A0A1K0ISA9</accession>
<name>A0A1K0ISA9_CUPNE</name>
<evidence type="ECO:0000259" key="1">
    <source>
        <dbReference type="PROSITE" id="PS50043"/>
    </source>
</evidence>
<gene>
    <name evidence="2" type="ORF">CNECB9_870006</name>
</gene>
<dbReference type="PROSITE" id="PS50043">
    <property type="entry name" value="HTH_LUXR_2"/>
    <property type="match status" value="1"/>
</dbReference>
<evidence type="ECO:0000313" key="2">
    <source>
        <dbReference type="EMBL" id="SCV01813.1"/>
    </source>
</evidence>
<dbReference type="SUPFAM" id="SSF46894">
    <property type="entry name" value="C-terminal effector domain of the bipartite response regulators"/>
    <property type="match status" value="1"/>
</dbReference>
<dbReference type="Pfam" id="PF00196">
    <property type="entry name" value="GerE"/>
    <property type="match status" value="1"/>
</dbReference>
<dbReference type="SUPFAM" id="SSF55785">
    <property type="entry name" value="PYP-like sensor domain (PAS domain)"/>
    <property type="match status" value="1"/>
</dbReference>
<dbReference type="InterPro" id="IPR035965">
    <property type="entry name" value="PAS-like_dom_sf"/>
</dbReference>
<dbReference type="AlphaFoldDB" id="A0A1K0ISA9"/>
<proteinExistence type="predicted"/>
<organism evidence="2">
    <name type="scientific">Cupriavidus necator</name>
    <name type="common">Alcaligenes eutrophus</name>
    <name type="synonym">Ralstonia eutropha</name>
    <dbReference type="NCBI Taxonomy" id="106590"/>
    <lineage>
        <taxon>Bacteria</taxon>
        <taxon>Pseudomonadati</taxon>
        <taxon>Pseudomonadota</taxon>
        <taxon>Betaproteobacteria</taxon>
        <taxon>Burkholderiales</taxon>
        <taxon>Burkholderiaceae</taxon>
        <taxon>Cupriavidus</taxon>
    </lineage>
</organism>
<dbReference type="SMART" id="SM00421">
    <property type="entry name" value="HTH_LUXR"/>
    <property type="match status" value="1"/>
</dbReference>
<dbReference type="InterPro" id="IPR036388">
    <property type="entry name" value="WH-like_DNA-bd_sf"/>
</dbReference>
<dbReference type="GO" id="GO:0006355">
    <property type="term" value="P:regulation of DNA-templated transcription"/>
    <property type="evidence" value="ECO:0007669"/>
    <property type="project" value="InterPro"/>
</dbReference>
<dbReference type="Gene3D" id="1.10.10.10">
    <property type="entry name" value="Winged helix-like DNA-binding domain superfamily/Winged helix DNA-binding domain"/>
    <property type="match status" value="1"/>
</dbReference>
<dbReference type="InterPro" id="IPR016032">
    <property type="entry name" value="Sig_transdc_resp-reg_C-effctor"/>
</dbReference>